<organism evidence="2 3">
    <name type="scientific">Cladophialophora psammophila CBS 110553</name>
    <dbReference type="NCBI Taxonomy" id="1182543"/>
    <lineage>
        <taxon>Eukaryota</taxon>
        <taxon>Fungi</taxon>
        <taxon>Dikarya</taxon>
        <taxon>Ascomycota</taxon>
        <taxon>Pezizomycotina</taxon>
        <taxon>Eurotiomycetes</taxon>
        <taxon>Chaetothyriomycetidae</taxon>
        <taxon>Chaetothyriales</taxon>
        <taxon>Herpotrichiellaceae</taxon>
        <taxon>Cladophialophora</taxon>
    </lineage>
</organism>
<dbReference type="AlphaFoldDB" id="W9WE55"/>
<evidence type="ECO:0000313" key="3">
    <source>
        <dbReference type="Proteomes" id="UP000019471"/>
    </source>
</evidence>
<name>W9WE55_9EURO</name>
<keyword evidence="3" id="KW-1185">Reference proteome</keyword>
<dbReference type="RefSeq" id="XP_007750373.1">
    <property type="nucleotide sequence ID" value="XM_007752183.1"/>
</dbReference>
<dbReference type="HOGENOM" id="CLU_407683_0_0_1"/>
<proteinExistence type="predicted"/>
<reference evidence="2 3" key="1">
    <citation type="submission" date="2013-03" db="EMBL/GenBank/DDBJ databases">
        <title>The Genome Sequence of Cladophialophora psammophila CBS 110553.</title>
        <authorList>
            <consortium name="The Broad Institute Genomics Platform"/>
            <person name="Cuomo C."/>
            <person name="de Hoog S."/>
            <person name="Gorbushina A."/>
            <person name="Walker B."/>
            <person name="Young S.K."/>
            <person name="Zeng Q."/>
            <person name="Gargeya S."/>
            <person name="Fitzgerald M."/>
            <person name="Haas B."/>
            <person name="Abouelleil A."/>
            <person name="Allen A.W."/>
            <person name="Alvarado L."/>
            <person name="Arachchi H.M."/>
            <person name="Berlin A.M."/>
            <person name="Chapman S.B."/>
            <person name="Gainer-Dewar J."/>
            <person name="Goldberg J."/>
            <person name="Griggs A."/>
            <person name="Gujja S."/>
            <person name="Hansen M."/>
            <person name="Howarth C."/>
            <person name="Imamovic A."/>
            <person name="Ireland A."/>
            <person name="Larimer J."/>
            <person name="McCowan C."/>
            <person name="Murphy C."/>
            <person name="Pearson M."/>
            <person name="Poon T.W."/>
            <person name="Priest M."/>
            <person name="Roberts A."/>
            <person name="Saif S."/>
            <person name="Shea T."/>
            <person name="Sisk P."/>
            <person name="Sykes S."/>
            <person name="Wortman J."/>
            <person name="Nusbaum C."/>
            <person name="Birren B."/>
        </authorList>
    </citation>
    <scope>NUCLEOTIDE SEQUENCE [LARGE SCALE GENOMIC DNA]</scope>
    <source>
        <strain evidence="2 3">CBS 110553</strain>
    </source>
</reference>
<dbReference type="Proteomes" id="UP000019471">
    <property type="component" value="Unassembled WGS sequence"/>
</dbReference>
<dbReference type="EMBL" id="AMGX01000027">
    <property type="protein sequence ID" value="EXJ63290.1"/>
    <property type="molecule type" value="Genomic_DNA"/>
</dbReference>
<comment type="caution">
    <text evidence="2">The sequence shown here is derived from an EMBL/GenBank/DDBJ whole genome shotgun (WGS) entry which is preliminary data.</text>
</comment>
<dbReference type="eggNOG" id="ENOG502T5RI">
    <property type="taxonomic scope" value="Eukaryota"/>
</dbReference>
<feature type="compositionally biased region" description="Acidic residues" evidence="1">
    <location>
        <begin position="620"/>
        <end position="629"/>
    </location>
</feature>
<evidence type="ECO:0000313" key="2">
    <source>
        <dbReference type="EMBL" id="EXJ63290.1"/>
    </source>
</evidence>
<feature type="region of interest" description="Disordered" evidence="1">
    <location>
        <begin position="611"/>
        <end position="635"/>
    </location>
</feature>
<sequence>MDGGHLFQAINTTTTTGICIPEEASWNLNSDLHHPDIVNSYPPTIELDGGPVQVDFDSLATFLNDHRSLDDNLHDDSDEHHCVSWGRLGALDGTERISPVVANHVPSTQSQAHPSLIPPPTLKTRNRPHPQASPSTKRSKPCLGCRVDKGNRACSGSPWCERCQHKTGLQAPPASPNIIPYLDWSRWHNFCQAVQQSLPKLSEDVTIISRASGPQPQSIILELDLEDRCSRRSFQLTHVVALDLRFADGTWPRAPVITKEQFDLFIMEAMWGRLYTVRDAESFSNQEQDLFSKIKLLLGYSKLLRSFNSIWIISRAFVDDALSLFVAAELEYFLAFRVNMLFTELLGMWPAIDSDAVTGQRQAVLFYGLEAYLLWLENDLNECFKRVHDNILVQTCGLPTPQRIQVVPHLVEFARARDKDLSKHLLVSVQRHPSSIVGFVPFPLIHSRGEVRSALDLLVESRREIISGIIKGSVKPRERHPKYLVTVDNKLVEYRDLTDLGYGTHDGTKNSNSSTGGPTETAQFLIEQHPDPLQAVRPGGSTFTTVGDDFILESETGSGIGPQGPNVTVSMLSPEELARISVPIPPPGSVGFCDSWGQPISDLQLWNFRPSTSDLPETANDNDDVDENLSDTSRVSQQDEIPLKFNAVLNAMIARAYSNVLLAEQPERDHHQQN</sequence>
<feature type="region of interest" description="Disordered" evidence="1">
    <location>
        <begin position="105"/>
        <end position="140"/>
    </location>
</feature>
<accession>W9WE55</accession>
<evidence type="ECO:0000256" key="1">
    <source>
        <dbReference type="SAM" id="MobiDB-lite"/>
    </source>
</evidence>
<dbReference type="OrthoDB" id="4155938at2759"/>
<dbReference type="GeneID" id="19196300"/>
<gene>
    <name evidence="2" type="ORF">A1O5_11611</name>
</gene>
<protein>
    <submittedName>
        <fullName evidence="2">Uncharacterized protein</fullName>
    </submittedName>
</protein>